<name>X1VU18_9ZZZZ</name>
<evidence type="ECO:0000313" key="1">
    <source>
        <dbReference type="EMBL" id="GAJ13610.1"/>
    </source>
</evidence>
<protein>
    <submittedName>
        <fullName evidence="1">Uncharacterized protein</fullName>
    </submittedName>
</protein>
<comment type="caution">
    <text evidence="1">The sequence shown here is derived from an EMBL/GenBank/DDBJ whole genome shotgun (WGS) entry which is preliminary data.</text>
</comment>
<gene>
    <name evidence="1" type="ORF">S12H4_51391</name>
</gene>
<organism evidence="1">
    <name type="scientific">marine sediment metagenome</name>
    <dbReference type="NCBI Taxonomy" id="412755"/>
    <lineage>
        <taxon>unclassified sequences</taxon>
        <taxon>metagenomes</taxon>
        <taxon>ecological metagenomes</taxon>
    </lineage>
</organism>
<dbReference type="EMBL" id="BARW01032472">
    <property type="protein sequence ID" value="GAJ13610.1"/>
    <property type="molecule type" value="Genomic_DNA"/>
</dbReference>
<dbReference type="AlphaFoldDB" id="X1VU18"/>
<reference evidence="1" key="1">
    <citation type="journal article" date="2014" name="Front. Microbiol.">
        <title>High frequency of phylogenetically diverse reductive dehalogenase-homologous genes in deep subseafloor sedimentary metagenomes.</title>
        <authorList>
            <person name="Kawai M."/>
            <person name="Futagami T."/>
            <person name="Toyoda A."/>
            <person name="Takaki Y."/>
            <person name="Nishi S."/>
            <person name="Hori S."/>
            <person name="Arai W."/>
            <person name="Tsubouchi T."/>
            <person name="Morono Y."/>
            <person name="Uchiyama I."/>
            <person name="Ito T."/>
            <person name="Fujiyama A."/>
            <person name="Inagaki F."/>
            <person name="Takami H."/>
        </authorList>
    </citation>
    <scope>NUCLEOTIDE SEQUENCE</scope>
    <source>
        <strain evidence="1">Expedition CK06-06</strain>
    </source>
</reference>
<proteinExistence type="predicted"/>
<accession>X1VU18</accession>
<sequence>MRVEHKLEEGKLKHLILEEKTQKNKTAKTDVLKNWILGSPYALPDDAPEEVKEWGKKMREGLLNVPNLLQTDTAIVLMIYGELKVKGWDDDKIIEEIAKKFLPIGFDKEYWQKKVKEILKTHGITIKKAMDTGTTG</sequence>
<feature type="non-terminal residue" evidence="1">
    <location>
        <position position="136"/>
    </location>
</feature>